<dbReference type="EMBL" id="DWYA01000070">
    <property type="protein sequence ID" value="HJB40374.1"/>
    <property type="molecule type" value="Genomic_DNA"/>
</dbReference>
<gene>
    <name evidence="1" type="ORF">H9943_08265</name>
</gene>
<dbReference type="AlphaFoldDB" id="A0A9D2M3Y0"/>
<comment type="caution">
    <text evidence="1">The sequence shown here is derived from an EMBL/GenBank/DDBJ whole genome shotgun (WGS) entry which is preliminary data.</text>
</comment>
<reference evidence="1" key="1">
    <citation type="journal article" date="2021" name="PeerJ">
        <title>Extensive microbial diversity within the chicken gut microbiome revealed by metagenomics and culture.</title>
        <authorList>
            <person name="Gilroy R."/>
            <person name="Ravi A."/>
            <person name="Getino M."/>
            <person name="Pursley I."/>
            <person name="Horton D.L."/>
            <person name="Alikhan N.F."/>
            <person name="Baker D."/>
            <person name="Gharbi K."/>
            <person name="Hall N."/>
            <person name="Watson M."/>
            <person name="Adriaenssens E.M."/>
            <person name="Foster-Nyarko E."/>
            <person name="Jarju S."/>
            <person name="Secka A."/>
            <person name="Antonio M."/>
            <person name="Oren A."/>
            <person name="Chaudhuri R.R."/>
            <person name="La Ragione R."/>
            <person name="Hildebrand F."/>
            <person name="Pallen M.J."/>
        </authorList>
    </citation>
    <scope>NUCLEOTIDE SEQUENCE</scope>
    <source>
        <strain evidence="1">ChiBcec8-14828</strain>
    </source>
</reference>
<evidence type="ECO:0000313" key="2">
    <source>
        <dbReference type="Proteomes" id="UP000824209"/>
    </source>
</evidence>
<name>A0A9D2M3Y0_9FIRM</name>
<organism evidence="1 2">
    <name type="scientific">Candidatus Ruthenibacterium avium</name>
    <dbReference type="NCBI Taxonomy" id="2838751"/>
    <lineage>
        <taxon>Bacteria</taxon>
        <taxon>Bacillati</taxon>
        <taxon>Bacillota</taxon>
        <taxon>Clostridia</taxon>
        <taxon>Eubacteriales</taxon>
        <taxon>Oscillospiraceae</taxon>
        <taxon>Ruthenibacterium</taxon>
    </lineage>
</organism>
<proteinExistence type="predicted"/>
<dbReference type="Proteomes" id="UP000824209">
    <property type="component" value="Unassembled WGS sequence"/>
</dbReference>
<reference evidence="1" key="2">
    <citation type="submission" date="2021-04" db="EMBL/GenBank/DDBJ databases">
        <authorList>
            <person name="Gilroy R."/>
        </authorList>
    </citation>
    <scope>NUCLEOTIDE SEQUENCE</scope>
    <source>
        <strain evidence="1">ChiBcec8-14828</strain>
    </source>
</reference>
<accession>A0A9D2M3Y0</accession>
<protein>
    <submittedName>
        <fullName evidence="1">Uncharacterized protein</fullName>
    </submittedName>
</protein>
<sequence length="142" mass="16121">MEKEKKIRIPLWIMPSTNLRVKQAVERHGFKSPSEFIETAVLNYLGQMAAEENLDYFTQTISSVMEGIQSVSESRLRRVMYKQAVELAMMENILVNLGNYSPADIHALRGKVVKDVNRLKGNYDFDAAAQYQSGSTDETDTL</sequence>
<evidence type="ECO:0000313" key="1">
    <source>
        <dbReference type="EMBL" id="HJB40374.1"/>
    </source>
</evidence>